<name>A0A0A9FF49_ARUDO</name>
<reference evidence="1" key="2">
    <citation type="journal article" date="2015" name="Data Brief">
        <title>Shoot transcriptome of the giant reed, Arundo donax.</title>
        <authorList>
            <person name="Barrero R.A."/>
            <person name="Guerrero F.D."/>
            <person name="Moolhuijzen P."/>
            <person name="Goolsby J.A."/>
            <person name="Tidwell J."/>
            <person name="Bellgard S.E."/>
            <person name="Bellgard M.I."/>
        </authorList>
    </citation>
    <scope>NUCLEOTIDE SEQUENCE</scope>
    <source>
        <tissue evidence="1">Shoot tissue taken approximately 20 cm above the soil surface</tissue>
    </source>
</reference>
<evidence type="ECO:0000313" key="1">
    <source>
        <dbReference type="EMBL" id="JAE08751.1"/>
    </source>
</evidence>
<reference evidence="1" key="1">
    <citation type="submission" date="2014-09" db="EMBL/GenBank/DDBJ databases">
        <authorList>
            <person name="Magalhaes I.L.F."/>
            <person name="Oliveira U."/>
            <person name="Santos F.R."/>
            <person name="Vidigal T.H.D.A."/>
            <person name="Brescovit A.D."/>
            <person name="Santos A.J."/>
        </authorList>
    </citation>
    <scope>NUCLEOTIDE SEQUENCE</scope>
    <source>
        <tissue evidence="1">Shoot tissue taken approximately 20 cm above the soil surface</tissue>
    </source>
</reference>
<dbReference type="AlphaFoldDB" id="A0A0A9FF49"/>
<proteinExistence type="predicted"/>
<dbReference type="EMBL" id="GBRH01189145">
    <property type="protein sequence ID" value="JAE08751.1"/>
    <property type="molecule type" value="Transcribed_RNA"/>
</dbReference>
<sequence length="31" mass="3584">MKQKWSSISLGSMNRKITLRVNIRARLIGIL</sequence>
<protein>
    <submittedName>
        <fullName evidence="1">Uncharacterized protein</fullName>
    </submittedName>
</protein>
<accession>A0A0A9FF49</accession>
<organism evidence="1">
    <name type="scientific">Arundo donax</name>
    <name type="common">Giant reed</name>
    <name type="synonym">Donax arundinaceus</name>
    <dbReference type="NCBI Taxonomy" id="35708"/>
    <lineage>
        <taxon>Eukaryota</taxon>
        <taxon>Viridiplantae</taxon>
        <taxon>Streptophyta</taxon>
        <taxon>Embryophyta</taxon>
        <taxon>Tracheophyta</taxon>
        <taxon>Spermatophyta</taxon>
        <taxon>Magnoliopsida</taxon>
        <taxon>Liliopsida</taxon>
        <taxon>Poales</taxon>
        <taxon>Poaceae</taxon>
        <taxon>PACMAD clade</taxon>
        <taxon>Arundinoideae</taxon>
        <taxon>Arundineae</taxon>
        <taxon>Arundo</taxon>
    </lineage>
</organism>